<evidence type="ECO:0000313" key="2">
    <source>
        <dbReference type="Proteomes" id="UP000325313"/>
    </source>
</evidence>
<protein>
    <submittedName>
        <fullName evidence="1">Uncharacterized protein</fullName>
    </submittedName>
</protein>
<proteinExistence type="predicted"/>
<dbReference type="Proteomes" id="UP000325313">
    <property type="component" value="Unassembled WGS sequence"/>
</dbReference>
<comment type="caution">
    <text evidence="1">The sequence shown here is derived from an EMBL/GenBank/DDBJ whole genome shotgun (WGS) entry which is preliminary data.</text>
</comment>
<organism evidence="1 2">
    <name type="scientific">Puccinia graminis f. sp. tritici</name>
    <dbReference type="NCBI Taxonomy" id="56615"/>
    <lineage>
        <taxon>Eukaryota</taxon>
        <taxon>Fungi</taxon>
        <taxon>Dikarya</taxon>
        <taxon>Basidiomycota</taxon>
        <taxon>Pucciniomycotina</taxon>
        <taxon>Pucciniomycetes</taxon>
        <taxon>Pucciniales</taxon>
        <taxon>Pucciniaceae</taxon>
        <taxon>Puccinia</taxon>
    </lineage>
</organism>
<sequence length="93" mass="10396">MVIGLHDIFPMKLISGTSSFVNTHGLIITLMKGKGLMTPEVYQSCYDLFASSQIVQPDQPAEVIANLAVRADQNLTGQFFAWDDEELKSYRRS</sequence>
<gene>
    <name evidence="1" type="ORF">PGTUg99_016518</name>
</gene>
<accession>A0A5B0MQH6</accession>
<dbReference type="EMBL" id="VDEP01000447">
    <property type="protein sequence ID" value="KAA1078792.1"/>
    <property type="molecule type" value="Genomic_DNA"/>
</dbReference>
<reference evidence="1 2" key="1">
    <citation type="submission" date="2019-05" db="EMBL/GenBank/DDBJ databases">
        <title>Emergence of the Ug99 lineage of the wheat stem rust pathogen through somatic hybridization.</title>
        <authorList>
            <person name="Li F."/>
            <person name="Upadhyaya N.M."/>
            <person name="Sperschneider J."/>
            <person name="Matny O."/>
            <person name="Nguyen-Phuc H."/>
            <person name="Mago R."/>
            <person name="Raley C."/>
            <person name="Miller M.E."/>
            <person name="Silverstein K.A.T."/>
            <person name="Henningsen E."/>
            <person name="Hirsch C.D."/>
            <person name="Visser B."/>
            <person name="Pretorius Z.A."/>
            <person name="Steffenson B.J."/>
            <person name="Schwessinger B."/>
            <person name="Dodds P.N."/>
            <person name="Figueroa M."/>
        </authorList>
    </citation>
    <scope>NUCLEOTIDE SEQUENCE [LARGE SCALE GENOMIC DNA]</scope>
    <source>
        <strain evidence="1 2">Ug99</strain>
    </source>
</reference>
<dbReference type="AlphaFoldDB" id="A0A5B0MQH6"/>
<name>A0A5B0MQH6_PUCGR</name>
<evidence type="ECO:0000313" key="1">
    <source>
        <dbReference type="EMBL" id="KAA1078792.1"/>
    </source>
</evidence>